<dbReference type="GO" id="GO:0019894">
    <property type="term" value="F:kinesin binding"/>
    <property type="evidence" value="ECO:0007669"/>
    <property type="project" value="TreeGrafter"/>
</dbReference>
<reference evidence="8" key="1">
    <citation type="journal article" date="2013" name="Genetics">
        <title>The draft genome and transcriptome of Panagrellus redivivus are shaped by the harsh demands of a free-living lifestyle.</title>
        <authorList>
            <person name="Srinivasan J."/>
            <person name="Dillman A.R."/>
            <person name="Macchietto M.G."/>
            <person name="Heikkinen L."/>
            <person name="Lakso M."/>
            <person name="Fracchia K.M."/>
            <person name="Antoshechkin I."/>
            <person name="Mortazavi A."/>
            <person name="Wong G."/>
            <person name="Sternberg P.W."/>
        </authorList>
    </citation>
    <scope>NUCLEOTIDE SEQUENCE [LARGE SCALE GENOMIC DNA]</scope>
    <source>
        <strain evidence="8">MT8872</strain>
    </source>
</reference>
<evidence type="ECO:0000256" key="2">
    <source>
        <dbReference type="ARBA" id="ARBA00004656"/>
    </source>
</evidence>
<dbReference type="InterPro" id="IPR004012">
    <property type="entry name" value="Run_dom"/>
</dbReference>
<dbReference type="GO" id="GO:0032418">
    <property type="term" value="P:lysosome localization"/>
    <property type="evidence" value="ECO:0007669"/>
    <property type="project" value="TreeGrafter"/>
</dbReference>
<dbReference type="SUPFAM" id="SSF140741">
    <property type="entry name" value="RUN domain-like"/>
    <property type="match status" value="1"/>
</dbReference>
<protein>
    <submittedName>
        <fullName evidence="9">RUN domain-containing protein</fullName>
    </submittedName>
</protein>
<sequence length="823" mass="92920">MFHDFVPNGLPQGPRKPKEVAANIVLNNVKTAVEGIKERSTVYLKPFNSIHPDTATVIKALDRFFSHGLILDEKCYWPFIKNFVTHHDESQLRLTWHAKRTRGMSLAWLKDALNSKSLHFQCGALMTCDRALFKKFYHDTACIKNVRRLEKFMRIIIVLNDIDFELLPPTDNSFESIPIALPSTTVVEPAAAEVVEVRSSKRNVKSNNGNQRSPNQDLDTSLSAEVALSQSLVEMTRDLGPIEIGDTAQHPANFEDYQQYMFEKVTSCHLFNTDQAADEEKIDSESEVPASTVENRNTDYSDDIIIKGDVSESEIGPGGDHVDVLEHLEEDEHDEETPTHEHEALPASEGKSEVKSMVDNFSDLVVTEPVPGMFSLENYEIIELGLSIFVDQGERYRKCYIVYTGHAVGRPLQRLLVLTERRLYLLSHHVSGSNVAVEASTSPQSVEDMRCNMKFESHASVLLNDIDFIFVGADYQSFTLECKTTKFTTLNSDHESRNLTIETGSMALSKAILSSVKQAIVEEFVHNPSIYTEGTPNVMTLRKFVNNELNTTNTGIMHHVMAYWVEYAASSFASEMTGLECYFRFREVRPKNWIKPFGDWKNAYFVLKGCKLYQFVDSTCKFAEQSWNLRNHIELVQDIDVKDENNVFQLTACDSTFGLQFCCPNIETKRTWIQSVNLALSNFDNSPQAVPCSLVVANDTLIFAQEGANCAVDGFMRLLKRIDISDVADVVSVHTESVFVVVLEHKNASTDWIVLRTQAELRRLESTLHLKCGIQVTDSVDDQHFGGDKSNILYKQCTKMNDYWRNAPVDDGFEAQAQAAANL</sequence>
<evidence type="ECO:0000313" key="8">
    <source>
        <dbReference type="Proteomes" id="UP000492821"/>
    </source>
</evidence>
<feature type="region of interest" description="Disordered" evidence="5">
    <location>
        <begin position="330"/>
        <end position="352"/>
    </location>
</feature>
<dbReference type="Proteomes" id="UP000492821">
    <property type="component" value="Unassembled WGS sequence"/>
</dbReference>
<proteinExistence type="predicted"/>
<evidence type="ECO:0000313" key="9">
    <source>
        <dbReference type="WBParaSite" id="Pan_g5858.t1"/>
    </source>
</evidence>
<dbReference type="GO" id="GO:0007030">
    <property type="term" value="P:Golgi organization"/>
    <property type="evidence" value="ECO:0007669"/>
    <property type="project" value="TreeGrafter"/>
</dbReference>
<dbReference type="PANTHER" id="PTHR46556:SF1">
    <property type="entry name" value="PLECKSTRIN HOMOLOGY DOMAIN-CONTAINING FAMILY M MEMBER 2"/>
    <property type="match status" value="1"/>
</dbReference>
<feature type="compositionally biased region" description="Basic and acidic residues" evidence="5">
    <location>
        <begin position="336"/>
        <end position="352"/>
    </location>
</feature>
<feature type="compositionally biased region" description="Polar residues" evidence="5">
    <location>
        <begin position="205"/>
        <end position="221"/>
    </location>
</feature>
<dbReference type="Pfam" id="PF23142">
    <property type="entry name" value="PH_PLEKHM2"/>
    <property type="match status" value="1"/>
</dbReference>
<dbReference type="AlphaFoldDB" id="A0A7E4W410"/>
<evidence type="ECO:0000256" key="5">
    <source>
        <dbReference type="SAM" id="MobiDB-lite"/>
    </source>
</evidence>
<dbReference type="GO" id="GO:0005765">
    <property type="term" value="C:lysosomal membrane"/>
    <property type="evidence" value="ECO:0007669"/>
    <property type="project" value="UniProtKB-SubCell"/>
</dbReference>
<keyword evidence="4" id="KW-0458">Lysosome</keyword>
<dbReference type="CDD" id="cd00821">
    <property type="entry name" value="PH"/>
    <property type="match status" value="1"/>
</dbReference>
<feature type="domain" description="RUN" evidence="7">
    <location>
        <begin position="48"/>
        <end position="171"/>
    </location>
</feature>
<dbReference type="InterPro" id="IPR057288">
    <property type="entry name" value="PH_PLEKHM2"/>
</dbReference>
<keyword evidence="3" id="KW-0963">Cytoplasm</keyword>
<evidence type="ECO:0000259" key="7">
    <source>
        <dbReference type="PROSITE" id="PS50826"/>
    </source>
</evidence>
<dbReference type="PROSITE" id="PS50826">
    <property type="entry name" value="RUN"/>
    <property type="match status" value="1"/>
</dbReference>
<dbReference type="InterPro" id="IPR001849">
    <property type="entry name" value="PH_domain"/>
</dbReference>
<dbReference type="InterPro" id="IPR037213">
    <property type="entry name" value="Run_dom_sf"/>
</dbReference>
<evidence type="ECO:0000259" key="6">
    <source>
        <dbReference type="PROSITE" id="PS50003"/>
    </source>
</evidence>
<dbReference type="PANTHER" id="PTHR46556">
    <property type="entry name" value="PLECKSTRIN HOMOLOGY DOMAIN-CONTAINING FAMILY M MEMBER 2"/>
    <property type="match status" value="1"/>
</dbReference>
<dbReference type="InterPro" id="IPR053015">
    <property type="entry name" value="PH_domain-containing_M2"/>
</dbReference>
<feature type="region of interest" description="Disordered" evidence="5">
    <location>
        <begin position="198"/>
        <end position="221"/>
    </location>
</feature>
<dbReference type="WBParaSite" id="Pan_g5858.t1">
    <property type="protein sequence ID" value="Pan_g5858.t1"/>
    <property type="gene ID" value="Pan_g5858"/>
</dbReference>
<reference evidence="9" key="2">
    <citation type="submission" date="2020-10" db="UniProtKB">
        <authorList>
            <consortium name="WormBaseParasite"/>
        </authorList>
    </citation>
    <scope>IDENTIFICATION</scope>
</reference>
<feature type="domain" description="PH" evidence="6">
    <location>
        <begin position="587"/>
        <end position="681"/>
    </location>
</feature>
<dbReference type="Pfam" id="PF00169">
    <property type="entry name" value="PH"/>
    <property type="match status" value="1"/>
</dbReference>
<organism evidence="8 9">
    <name type="scientific">Panagrellus redivivus</name>
    <name type="common">Microworm</name>
    <dbReference type="NCBI Taxonomy" id="6233"/>
    <lineage>
        <taxon>Eukaryota</taxon>
        <taxon>Metazoa</taxon>
        <taxon>Ecdysozoa</taxon>
        <taxon>Nematoda</taxon>
        <taxon>Chromadorea</taxon>
        <taxon>Rhabditida</taxon>
        <taxon>Tylenchina</taxon>
        <taxon>Panagrolaimomorpha</taxon>
        <taxon>Panagrolaimoidea</taxon>
        <taxon>Panagrolaimidae</taxon>
        <taxon>Panagrellus</taxon>
    </lineage>
</organism>
<name>A0A7E4W410_PANRE</name>
<dbReference type="Gene3D" id="1.20.58.900">
    <property type="match status" value="1"/>
</dbReference>
<evidence type="ECO:0000256" key="1">
    <source>
        <dbReference type="ARBA" id="ARBA00004496"/>
    </source>
</evidence>
<dbReference type="GO" id="GO:0032880">
    <property type="term" value="P:regulation of protein localization"/>
    <property type="evidence" value="ECO:0007669"/>
    <property type="project" value="TreeGrafter"/>
</dbReference>
<dbReference type="Pfam" id="PF02759">
    <property type="entry name" value="RUN"/>
    <property type="match status" value="1"/>
</dbReference>
<dbReference type="InterPro" id="IPR011993">
    <property type="entry name" value="PH-like_dom_sf"/>
</dbReference>
<dbReference type="SMART" id="SM00233">
    <property type="entry name" value="PH"/>
    <property type="match status" value="1"/>
</dbReference>
<dbReference type="PROSITE" id="PS50003">
    <property type="entry name" value="PH_DOMAIN"/>
    <property type="match status" value="1"/>
</dbReference>
<accession>A0A7E4W410</accession>
<dbReference type="Gene3D" id="2.30.29.30">
    <property type="entry name" value="Pleckstrin-homology domain (PH domain)/Phosphotyrosine-binding domain (PTB)"/>
    <property type="match status" value="1"/>
</dbReference>
<keyword evidence="8" id="KW-1185">Reference proteome</keyword>
<dbReference type="SUPFAM" id="SSF50729">
    <property type="entry name" value="PH domain-like"/>
    <property type="match status" value="1"/>
</dbReference>
<dbReference type="GO" id="GO:0010008">
    <property type="term" value="C:endosome membrane"/>
    <property type="evidence" value="ECO:0007669"/>
    <property type="project" value="TreeGrafter"/>
</dbReference>
<evidence type="ECO:0000256" key="4">
    <source>
        <dbReference type="ARBA" id="ARBA00023228"/>
    </source>
</evidence>
<evidence type="ECO:0000256" key="3">
    <source>
        <dbReference type="ARBA" id="ARBA00022490"/>
    </source>
</evidence>
<comment type="subcellular location">
    <subcellularLocation>
        <location evidence="1">Cytoplasm</location>
    </subcellularLocation>
    <subcellularLocation>
        <location evidence="2">Lysosome membrane</location>
    </subcellularLocation>
</comment>